<dbReference type="InterPro" id="IPR019904">
    <property type="entry name" value="Peroxiredoxin_OsmC"/>
</dbReference>
<dbReference type="RefSeq" id="WP_344308998.1">
    <property type="nucleotide sequence ID" value="NZ_BAAANO010000017.1"/>
</dbReference>
<dbReference type="Pfam" id="PF02566">
    <property type="entry name" value="OsmC"/>
    <property type="match status" value="1"/>
</dbReference>
<dbReference type="PANTHER" id="PTHR42830">
    <property type="entry name" value="OSMOTICALLY INDUCIBLE FAMILY PROTEIN"/>
    <property type="match status" value="1"/>
</dbReference>
<gene>
    <name evidence="2" type="ORF">GCM10009755_18320</name>
</gene>
<feature type="compositionally biased region" description="Polar residues" evidence="1">
    <location>
        <begin position="22"/>
        <end position="31"/>
    </location>
</feature>
<dbReference type="Proteomes" id="UP001500755">
    <property type="component" value="Unassembled WGS sequence"/>
</dbReference>
<reference evidence="3" key="1">
    <citation type="journal article" date="2019" name="Int. J. Syst. Evol. Microbiol.">
        <title>The Global Catalogue of Microorganisms (GCM) 10K type strain sequencing project: providing services to taxonomists for standard genome sequencing and annotation.</title>
        <authorList>
            <consortium name="The Broad Institute Genomics Platform"/>
            <consortium name="The Broad Institute Genome Sequencing Center for Infectious Disease"/>
            <person name="Wu L."/>
            <person name="Ma J."/>
        </authorList>
    </citation>
    <scope>NUCLEOTIDE SEQUENCE [LARGE SCALE GENOMIC DNA]</scope>
    <source>
        <strain evidence="3">JCM 14546</strain>
    </source>
</reference>
<dbReference type="Gene3D" id="3.30.300.20">
    <property type="match status" value="1"/>
</dbReference>
<comment type="caution">
    <text evidence="2">The sequence shown here is derived from an EMBL/GenBank/DDBJ whole genome shotgun (WGS) entry which is preliminary data.</text>
</comment>
<dbReference type="SUPFAM" id="SSF82784">
    <property type="entry name" value="OsmC-like"/>
    <property type="match status" value="1"/>
</dbReference>
<dbReference type="InterPro" id="IPR003718">
    <property type="entry name" value="OsmC/Ohr_fam"/>
</dbReference>
<feature type="region of interest" description="Disordered" evidence="1">
    <location>
        <begin position="1"/>
        <end position="31"/>
    </location>
</feature>
<dbReference type="InterPro" id="IPR036102">
    <property type="entry name" value="OsmC/Ohrsf"/>
</dbReference>
<protein>
    <submittedName>
        <fullName evidence="2">OsmC family protein</fullName>
    </submittedName>
</protein>
<accession>A0ABP5EUE2</accession>
<dbReference type="InterPro" id="IPR052707">
    <property type="entry name" value="OsmC_Ohr_Peroxiredoxin"/>
</dbReference>
<proteinExistence type="predicted"/>
<dbReference type="InterPro" id="IPR015946">
    <property type="entry name" value="KH_dom-like_a/b"/>
</dbReference>
<dbReference type="PANTHER" id="PTHR42830:SF1">
    <property type="entry name" value="OSMOTICALLY INDUCIBLE FAMILY PROTEIN"/>
    <property type="match status" value="1"/>
</dbReference>
<evidence type="ECO:0000313" key="3">
    <source>
        <dbReference type="Proteomes" id="UP001500755"/>
    </source>
</evidence>
<dbReference type="EMBL" id="BAAANO010000017">
    <property type="protein sequence ID" value="GAA2008243.1"/>
    <property type="molecule type" value="Genomic_DNA"/>
</dbReference>
<organism evidence="2 3">
    <name type="scientific">Brevibacterium samyangense</name>
    <dbReference type="NCBI Taxonomy" id="366888"/>
    <lineage>
        <taxon>Bacteria</taxon>
        <taxon>Bacillati</taxon>
        <taxon>Actinomycetota</taxon>
        <taxon>Actinomycetes</taxon>
        <taxon>Micrococcales</taxon>
        <taxon>Brevibacteriaceae</taxon>
        <taxon>Brevibacterium</taxon>
    </lineage>
</organism>
<evidence type="ECO:0000313" key="2">
    <source>
        <dbReference type="EMBL" id="GAA2008243.1"/>
    </source>
</evidence>
<dbReference type="NCBIfam" id="TIGR03562">
    <property type="entry name" value="osmo_induc_OsmC"/>
    <property type="match status" value="1"/>
</dbReference>
<sequence>MAHEIVSTAHTQWRGSLREGTGSVSLDSSGTGSLPLSWAVRAEKREKGTTSPEELLGAAHSACFSMALSNALTNAGTPPESISTNADVTFVAGEGITEIHLVTVAEVPEMSAADFETHAQRAKRDCPVSKALKGVSIRLSATLR</sequence>
<name>A0ABP5EUE2_9MICO</name>
<keyword evidence="3" id="KW-1185">Reference proteome</keyword>
<evidence type="ECO:0000256" key="1">
    <source>
        <dbReference type="SAM" id="MobiDB-lite"/>
    </source>
</evidence>